<reference evidence="4" key="2">
    <citation type="submission" date="2020-11" db="EMBL/GenBank/DDBJ databases">
        <authorList>
            <person name="McCartney M.A."/>
            <person name="Auch B."/>
            <person name="Kono T."/>
            <person name="Mallez S."/>
            <person name="Becker A."/>
            <person name="Gohl D.M."/>
            <person name="Silverstein K.A.T."/>
            <person name="Koren S."/>
            <person name="Bechman K.B."/>
            <person name="Herman A."/>
            <person name="Abrahante J.E."/>
            <person name="Garbe J."/>
        </authorList>
    </citation>
    <scope>NUCLEOTIDE SEQUENCE</scope>
    <source>
        <strain evidence="4">Duluth1</strain>
        <tissue evidence="4">Whole animal</tissue>
    </source>
</reference>
<dbReference type="AlphaFoldDB" id="A0A9D3Z8W5"/>
<evidence type="ECO:0000313" key="4">
    <source>
        <dbReference type="EMBL" id="KAH3712810.1"/>
    </source>
</evidence>
<protein>
    <recommendedName>
        <fullName evidence="6">Immunoglobulin subtype domain-containing protein</fullName>
    </recommendedName>
</protein>
<keyword evidence="5" id="KW-1185">Reference proteome</keyword>
<sequence length="225" mass="24611">MADTPIQITFCLLVVAIGLHIPGVVDSSNRIGLNTIEINESLAINCTYDAPLTFQFKGKYSNSTINIAACETVLRTCFLMRDDLRETYQIRYTETGGILIILNHTETIHGMYKCCETYRPDNFVDTSIPPQDASSSLTTTVGSEQVVTSRCQQSSPPSTTRESKTASSSLVSITMCLAIIAIVLAVISFGFSMKKILLFSNKDNQRNCVSALKYTALSSSDIHVA</sequence>
<keyword evidence="2" id="KW-0472">Membrane</keyword>
<evidence type="ECO:0000256" key="2">
    <source>
        <dbReference type="SAM" id="Phobius"/>
    </source>
</evidence>
<evidence type="ECO:0000256" key="3">
    <source>
        <dbReference type="SAM" id="SignalP"/>
    </source>
</evidence>
<dbReference type="Proteomes" id="UP000828390">
    <property type="component" value="Unassembled WGS sequence"/>
</dbReference>
<feature type="chain" id="PRO_5039132586" description="Immunoglobulin subtype domain-containing protein" evidence="3">
    <location>
        <begin position="28"/>
        <end position="225"/>
    </location>
</feature>
<feature type="transmembrane region" description="Helical" evidence="2">
    <location>
        <begin position="170"/>
        <end position="192"/>
    </location>
</feature>
<keyword evidence="2" id="KW-0812">Transmembrane</keyword>
<keyword evidence="2" id="KW-1133">Transmembrane helix</keyword>
<name>A0A9D3Z8W5_DREPO</name>
<gene>
    <name evidence="4" type="ORF">DPMN_072567</name>
</gene>
<accession>A0A9D3Z8W5</accession>
<proteinExistence type="predicted"/>
<feature type="region of interest" description="Disordered" evidence="1">
    <location>
        <begin position="134"/>
        <end position="164"/>
    </location>
</feature>
<evidence type="ECO:0000313" key="5">
    <source>
        <dbReference type="Proteomes" id="UP000828390"/>
    </source>
</evidence>
<evidence type="ECO:0000256" key="1">
    <source>
        <dbReference type="SAM" id="MobiDB-lite"/>
    </source>
</evidence>
<keyword evidence="3" id="KW-0732">Signal</keyword>
<reference evidence="4" key="1">
    <citation type="journal article" date="2019" name="bioRxiv">
        <title>The Genome of the Zebra Mussel, Dreissena polymorpha: A Resource for Invasive Species Research.</title>
        <authorList>
            <person name="McCartney M.A."/>
            <person name="Auch B."/>
            <person name="Kono T."/>
            <person name="Mallez S."/>
            <person name="Zhang Y."/>
            <person name="Obille A."/>
            <person name="Becker A."/>
            <person name="Abrahante J.E."/>
            <person name="Garbe J."/>
            <person name="Badalamenti J.P."/>
            <person name="Herman A."/>
            <person name="Mangelson H."/>
            <person name="Liachko I."/>
            <person name="Sullivan S."/>
            <person name="Sone E.D."/>
            <person name="Koren S."/>
            <person name="Silverstein K.A.T."/>
            <person name="Beckman K.B."/>
            <person name="Gohl D.M."/>
        </authorList>
    </citation>
    <scope>NUCLEOTIDE SEQUENCE</scope>
    <source>
        <strain evidence="4">Duluth1</strain>
        <tissue evidence="4">Whole animal</tissue>
    </source>
</reference>
<organism evidence="4 5">
    <name type="scientific">Dreissena polymorpha</name>
    <name type="common">Zebra mussel</name>
    <name type="synonym">Mytilus polymorpha</name>
    <dbReference type="NCBI Taxonomy" id="45954"/>
    <lineage>
        <taxon>Eukaryota</taxon>
        <taxon>Metazoa</taxon>
        <taxon>Spiralia</taxon>
        <taxon>Lophotrochozoa</taxon>
        <taxon>Mollusca</taxon>
        <taxon>Bivalvia</taxon>
        <taxon>Autobranchia</taxon>
        <taxon>Heteroconchia</taxon>
        <taxon>Euheterodonta</taxon>
        <taxon>Imparidentia</taxon>
        <taxon>Neoheterodontei</taxon>
        <taxon>Myida</taxon>
        <taxon>Dreissenoidea</taxon>
        <taxon>Dreissenidae</taxon>
        <taxon>Dreissena</taxon>
    </lineage>
</organism>
<comment type="caution">
    <text evidence="4">The sequence shown here is derived from an EMBL/GenBank/DDBJ whole genome shotgun (WGS) entry which is preliminary data.</text>
</comment>
<evidence type="ECO:0008006" key="6">
    <source>
        <dbReference type="Google" id="ProtNLM"/>
    </source>
</evidence>
<dbReference type="EMBL" id="JAIWYP010000014">
    <property type="protein sequence ID" value="KAH3712810.1"/>
    <property type="molecule type" value="Genomic_DNA"/>
</dbReference>
<feature type="signal peptide" evidence="3">
    <location>
        <begin position="1"/>
        <end position="27"/>
    </location>
</feature>